<accession>A0A371PV67</accession>
<feature type="non-terminal residue" evidence="1">
    <location>
        <position position="80"/>
    </location>
</feature>
<name>A0A371PV67_STRIH</name>
<dbReference type="Proteomes" id="UP000262477">
    <property type="component" value="Unassembled WGS sequence"/>
</dbReference>
<protein>
    <submittedName>
        <fullName evidence="1">Uncharacterized protein</fullName>
    </submittedName>
</protein>
<dbReference type="EMBL" id="QUAC01000281">
    <property type="protein sequence ID" value="REK86349.1"/>
    <property type="molecule type" value="Genomic_DNA"/>
</dbReference>
<keyword evidence="2" id="KW-1185">Reference proteome</keyword>
<sequence>MSAGAPASTLRGARGFRAVAGAMVLLALVQGAIGVHQCLTATGASYIGRALRAVVALDVRRVAAGLGRPALAAAVAAAVA</sequence>
<organism evidence="1 2">
    <name type="scientific">Streptomyces inhibens</name>
    <dbReference type="NCBI Taxonomy" id="2293571"/>
    <lineage>
        <taxon>Bacteria</taxon>
        <taxon>Bacillati</taxon>
        <taxon>Actinomycetota</taxon>
        <taxon>Actinomycetes</taxon>
        <taxon>Kitasatosporales</taxon>
        <taxon>Streptomycetaceae</taxon>
        <taxon>Streptomyces</taxon>
    </lineage>
</organism>
<reference evidence="1 2" key="1">
    <citation type="submission" date="2018-08" db="EMBL/GenBank/DDBJ databases">
        <title>Streptomyces NEAU-D10 sp. nov., a novel Actinomycete isolated from soil.</title>
        <authorList>
            <person name="Jin L."/>
        </authorList>
    </citation>
    <scope>NUCLEOTIDE SEQUENCE [LARGE SCALE GENOMIC DNA]</scope>
    <source>
        <strain evidence="1 2">NEAU-D10</strain>
    </source>
</reference>
<evidence type="ECO:0000313" key="1">
    <source>
        <dbReference type="EMBL" id="REK86349.1"/>
    </source>
</evidence>
<evidence type="ECO:0000313" key="2">
    <source>
        <dbReference type="Proteomes" id="UP000262477"/>
    </source>
</evidence>
<gene>
    <name evidence="1" type="ORF">DY245_32985</name>
</gene>
<proteinExistence type="predicted"/>
<dbReference type="AlphaFoldDB" id="A0A371PV67"/>
<comment type="caution">
    <text evidence="1">The sequence shown here is derived from an EMBL/GenBank/DDBJ whole genome shotgun (WGS) entry which is preliminary data.</text>
</comment>